<dbReference type="EMBL" id="CP046172">
    <property type="protein sequence ID" value="QIS09543.1"/>
    <property type="molecule type" value="Genomic_DNA"/>
</dbReference>
<dbReference type="GO" id="GO:0016787">
    <property type="term" value="F:hydrolase activity"/>
    <property type="evidence" value="ECO:0007669"/>
    <property type="project" value="UniProtKB-KW"/>
</dbReference>
<gene>
    <name evidence="2" type="ORF">F5544_08205</name>
</gene>
<keyword evidence="2" id="KW-0378">Hydrolase</keyword>
<dbReference type="AlphaFoldDB" id="A0A6G9Y918"/>
<dbReference type="InterPro" id="IPR050471">
    <property type="entry name" value="AB_hydrolase"/>
</dbReference>
<evidence type="ECO:0000313" key="3">
    <source>
        <dbReference type="Proteomes" id="UP000503540"/>
    </source>
</evidence>
<protein>
    <submittedName>
        <fullName evidence="2">Alpha/beta fold hydrolase</fullName>
    </submittedName>
</protein>
<reference evidence="2 3" key="1">
    <citation type="journal article" date="2019" name="ACS Chem. Biol.">
        <title>Identification and Mobilization of a Cryptic Antibiotic Biosynthesis Gene Locus from a Human-Pathogenic Nocardia Isolate.</title>
        <authorList>
            <person name="Herisse M."/>
            <person name="Ishida K."/>
            <person name="Porter J.L."/>
            <person name="Howden B."/>
            <person name="Hertweck C."/>
            <person name="Stinear T.P."/>
            <person name="Pidot S.J."/>
        </authorList>
    </citation>
    <scope>NUCLEOTIDE SEQUENCE [LARGE SCALE GENOMIC DNA]</scope>
    <source>
        <strain evidence="2 3">AUSMDU00012717</strain>
    </source>
</reference>
<sequence>MTARYQAVWAGRRPRPAGYHRAHDSLFEPEVQLAVPYAKAADGVRIAYQVSGAGDPLILLAGQANNHHWWDGIRDDFDATRRTVTLDWRGTGDSDRPDTPYSTTGFADDVIAVLDDAGIARADVYGTSMGGRVAQWLAVRHPDRVGALVLGCTSPGGAHGLERSEDVKRSLAQRDPAAARQALLELMYTPAWLATEPGPFNTLGDPAMPPYAQRWHRVASAQHDAWDALPHIRSRTLVVHGTDDIFNPTANAPLIADRIPGALLHLIPGARHAYFDEFRSVATPLVLNFLNAGS</sequence>
<name>A0A6G9Y918_9NOCA</name>
<dbReference type="Pfam" id="PF00561">
    <property type="entry name" value="Abhydrolase_1"/>
    <property type="match status" value="1"/>
</dbReference>
<dbReference type="PRINTS" id="PR00111">
    <property type="entry name" value="ABHYDROLASE"/>
</dbReference>
<dbReference type="SUPFAM" id="SSF53474">
    <property type="entry name" value="alpha/beta-Hydrolases"/>
    <property type="match status" value="1"/>
</dbReference>
<keyword evidence="3" id="KW-1185">Reference proteome</keyword>
<evidence type="ECO:0000313" key="2">
    <source>
        <dbReference type="EMBL" id="QIS09543.1"/>
    </source>
</evidence>
<dbReference type="InterPro" id="IPR000073">
    <property type="entry name" value="AB_hydrolase_1"/>
</dbReference>
<dbReference type="PANTHER" id="PTHR43433:SF5">
    <property type="entry name" value="AB HYDROLASE-1 DOMAIN-CONTAINING PROTEIN"/>
    <property type="match status" value="1"/>
</dbReference>
<dbReference type="Gene3D" id="3.40.50.1820">
    <property type="entry name" value="alpha/beta hydrolase"/>
    <property type="match status" value="1"/>
</dbReference>
<proteinExistence type="predicted"/>
<dbReference type="PANTHER" id="PTHR43433">
    <property type="entry name" value="HYDROLASE, ALPHA/BETA FOLD FAMILY PROTEIN"/>
    <property type="match status" value="1"/>
</dbReference>
<feature type="domain" description="AB hydrolase-1" evidence="1">
    <location>
        <begin position="56"/>
        <end position="277"/>
    </location>
</feature>
<accession>A0A6G9Y918</accession>
<dbReference type="InterPro" id="IPR029058">
    <property type="entry name" value="AB_hydrolase_fold"/>
</dbReference>
<dbReference type="Proteomes" id="UP000503540">
    <property type="component" value="Chromosome"/>
</dbReference>
<organism evidence="2 3">
    <name type="scientific">Nocardia arthritidis</name>
    <dbReference type="NCBI Taxonomy" id="228602"/>
    <lineage>
        <taxon>Bacteria</taxon>
        <taxon>Bacillati</taxon>
        <taxon>Actinomycetota</taxon>
        <taxon>Actinomycetes</taxon>
        <taxon>Mycobacteriales</taxon>
        <taxon>Nocardiaceae</taxon>
        <taxon>Nocardia</taxon>
    </lineage>
</organism>
<evidence type="ECO:0000259" key="1">
    <source>
        <dbReference type="Pfam" id="PF00561"/>
    </source>
</evidence>
<dbReference type="KEGG" id="nah:F5544_08205"/>